<evidence type="ECO:0000256" key="10">
    <source>
        <dbReference type="ARBA" id="ARBA00023136"/>
    </source>
</evidence>
<dbReference type="PANTHER" id="PTHR33529">
    <property type="entry name" value="SLR0882 PROTEIN-RELATED"/>
    <property type="match status" value="1"/>
</dbReference>
<feature type="transmembrane region" description="Helical" evidence="13">
    <location>
        <begin position="58"/>
        <end position="79"/>
    </location>
</feature>
<evidence type="ECO:0000256" key="6">
    <source>
        <dbReference type="ARBA" id="ARBA00022475"/>
    </source>
</evidence>
<evidence type="ECO:0000256" key="5">
    <source>
        <dbReference type="ARBA" id="ARBA00022448"/>
    </source>
</evidence>
<evidence type="ECO:0000256" key="3">
    <source>
        <dbReference type="ARBA" id="ARBA00007725"/>
    </source>
</evidence>
<name>A0ABV7UPF6_9GAMM</name>
<evidence type="ECO:0000256" key="13">
    <source>
        <dbReference type="SAM" id="Phobius"/>
    </source>
</evidence>
<feature type="transmembrane region" description="Helical" evidence="13">
    <location>
        <begin position="100"/>
        <end position="122"/>
    </location>
</feature>
<dbReference type="InterPro" id="IPR005495">
    <property type="entry name" value="LptG/LptF_permease"/>
</dbReference>
<keyword evidence="9 13" id="KW-1133">Transmembrane helix</keyword>
<evidence type="ECO:0000256" key="8">
    <source>
        <dbReference type="ARBA" id="ARBA00022692"/>
    </source>
</evidence>
<proteinExistence type="inferred from homology"/>
<protein>
    <recommendedName>
        <fullName evidence="4">Lipopolysaccharide export system permease protein LptF</fullName>
    </recommendedName>
</protein>
<keyword evidence="15" id="KW-1185">Reference proteome</keyword>
<dbReference type="InterPro" id="IPR030922">
    <property type="entry name" value="LptF"/>
</dbReference>
<reference evidence="15" key="1">
    <citation type="journal article" date="2019" name="Int. J. Syst. Evol. Microbiol.">
        <title>The Global Catalogue of Microorganisms (GCM) 10K type strain sequencing project: providing services to taxonomists for standard genome sequencing and annotation.</title>
        <authorList>
            <consortium name="The Broad Institute Genomics Platform"/>
            <consortium name="The Broad Institute Genome Sequencing Center for Infectious Disease"/>
            <person name="Wu L."/>
            <person name="Ma J."/>
        </authorList>
    </citation>
    <scope>NUCLEOTIDE SEQUENCE [LARGE SCALE GENOMIC DNA]</scope>
    <source>
        <strain evidence="15">KCTC 42211</strain>
    </source>
</reference>
<evidence type="ECO:0000256" key="2">
    <source>
        <dbReference type="ARBA" id="ARBA00004429"/>
    </source>
</evidence>
<keyword evidence="8 13" id="KW-0812">Transmembrane</keyword>
<gene>
    <name evidence="14" type="primary">lptF</name>
    <name evidence="14" type="ORF">ACFOM9_00885</name>
</gene>
<organism evidence="14 15">
    <name type="scientific">Luteimonas notoginsengisoli</name>
    <dbReference type="NCBI Taxonomy" id="1578200"/>
    <lineage>
        <taxon>Bacteria</taxon>
        <taxon>Pseudomonadati</taxon>
        <taxon>Pseudomonadota</taxon>
        <taxon>Gammaproteobacteria</taxon>
        <taxon>Lysobacterales</taxon>
        <taxon>Lysobacteraceae</taxon>
        <taxon>Luteimonas</taxon>
    </lineage>
</organism>
<accession>A0ABV7UPF6</accession>
<dbReference type="EMBL" id="JBHRYF010000001">
    <property type="protein sequence ID" value="MFC3658631.1"/>
    <property type="molecule type" value="Genomic_DNA"/>
</dbReference>
<sequence length="367" mass="40311">MPKKLDAYLFREFAQATFATLVVLMIVSLGGVFADVLGDVARGRVPAGMMLAQLGLQILNYLPLILPLGLMLGLLLAVGRLYRDSEMPVLTAIGVGPRRLLRPVLMLALPVVGVIALCSLWLGPWARDHSQKMIDTGNRSLLVAGLEPGRFIELPGGGGVVYVGSMSNDGTALTRVFVYRQNDERLDVTTARTGKLNVDGEQRFLTLGQGFEVEGPLGAGRDYRLMRYASNDLRLPDAKGKSDENDPERLPTRALLGDPRPEATAQLHFRLGPPLLALAFALLAVPLGRSSPRQTRYGRVMLGFLAYMVGMNLMWMGTDWLAKGKIPLAAGLWWLLLPLLAFATWAYLRDGRMRKARLPRLVARTPR</sequence>
<evidence type="ECO:0000256" key="9">
    <source>
        <dbReference type="ARBA" id="ARBA00022989"/>
    </source>
</evidence>
<keyword evidence="5" id="KW-0813">Transport</keyword>
<evidence type="ECO:0000313" key="14">
    <source>
        <dbReference type="EMBL" id="MFC3658631.1"/>
    </source>
</evidence>
<dbReference type="PANTHER" id="PTHR33529:SF7">
    <property type="entry name" value="LIPOPOLYSACCHARIDE EXPORT SYSTEM PERMEASE PROTEIN LPTF"/>
    <property type="match status" value="1"/>
</dbReference>
<dbReference type="RefSeq" id="WP_386705330.1">
    <property type="nucleotide sequence ID" value="NZ_JBHRYF010000001.1"/>
</dbReference>
<feature type="transmembrane region" description="Helical" evidence="13">
    <location>
        <begin position="328"/>
        <end position="348"/>
    </location>
</feature>
<evidence type="ECO:0000256" key="12">
    <source>
        <dbReference type="SAM" id="MobiDB-lite"/>
    </source>
</evidence>
<comment type="similarity">
    <text evidence="3">Belongs to the LptF/LptG family.</text>
</comment>
<comment type="function">
    <text evidence="1">Part of the ABC transporter complex LptBFG involved in the translocation of lipopolysaccharide (LPS) from the inner membrane to the outer membrane.</text>
</comment>
<evidence type="ECO:0000256" key="4">
    <source>
        <dbReference type="ARBA" id="ARBA00014213"/>
    </source>
</evidence>
<evidence type="ECO:0000256" key="1">
    <source>
        <dbReference type="ARBA" id="ARBA00002265"/>
    </source>
</evidence>
<keyword evidence="10 13" id="KW-0472">Membrane</keyword>
<evidence type="ECO:0000256" key="7">
    <source>
        <dbReference type="ARBA" id="ARBA00022519"/>
    </source>
</evidence>
<feature type="compositionally biased region" description="Basic and acidic residues" evidence="12">
    <location>
        <begin position="236"/>
        <end position="251"/>
    </location>
</feature>
<comment type="subcellular location">
    <subcellularLocation>
        <location evidence="2">Cell inner membrane</location>
        <topology evidence="2">Multi-pass membrane protein</topology>
    </subcellularLocation>
</comment>
<evidence type="ECO:0000256" key="11">
    <source>
        <dbReference type="ARBA" id="ARBA00026081"/>
    </source>
</evidence>
<dbReference type="NCBIfam" id="TIGR04407">
    <property type="entry name" value="LptF_YjgP"/>
    <property type="match status" value="1"/>
</dbReference>
<dbReference type="Pfam" id="PF03739">
    <property type="entry name" value="LptF_LptG"/>
    <property type="match status" value="1"/>
</dbReference>
<comment type="subunit">
    <text evidence="11">Component of the lipopolysaccharide transport and assembly complex. The LptBFG transporter is composed of two ATP-binding proteins (LptB) and two transmembrane proteins (LptF and LptG).</text>
</comment>
<feature type="region of interest" description="Disordered" evidence="12">
    <location>
        <begin position="236"/>
        <end position="256"/>
    </location>
</feature>
<keyword evidence="7" id="KW-0997">Cell inner membrane</keyword>
<evidence type="ECO:0000313" key="15">
    <source>
        <dbReference type="Proteomes" id="UP001595724"/>
    </source>
</evidence>
<dbReference type="Proteomes" id="UP001595724">
    <property type="component" value="Unassembled WGS sequence"/>
</dbReference>
<comment type="caution">
    <text evidence="14">The sequence shown here is derived from an EMBL/GenBank/DDBJ whole genome shotgun (WGS) entry which is preliminary data.</text>
</comment>
<keyword evidence="6" id="KW-1003">Cell membrane</keyword>
<feature type="transmembrane region" description="Helical" evidence="13">
    <location>
        <begin position="297"/>
        <end position="316"/>
    </location>
</feature>